<dbReference type="EMBL" id="MEWW01000006">
    <property type="protein sequence ID" value="OGC85004.1"/>
    <property type="molecule type" value="Genomic_DNA"/>
</dbReference>
<keyword evidence="2" id="KW-0547">Nucleotide-binding</keyword>
<evidence type="ECO:0000259" key="5">
    <source>
        <dbReference type="Pfam" id="PF05157"/>
    </source>
</evidence>
<dbReference type="InterPro" id="IPR007831">
    <property type="entry name" value="T2SS_GspE_N"/>
</dbReference>
<dbReference type="Gene3D" id="3.30.300.160">
    <property type="entry name" value="Type II secretion system, protein E, N-terminal domain"/>
    <property type="match status" value="1"/>
</dbReference>
<dbReference type="PANTHER" id="PTHR30258">
    <property type="entry name" value="TYPE II SECRETION SYSTEM PROTEIN GSPE-RELATED"/>
    <property type="match status" value="1"/>
</dbReference>
<gene>
    <name evidence="6" type="ORF">A3F55_01300</name>
</gene>
<organism evidence="6 7">
    <name type="scientific">Candidatus Adlerbacteria bacterium RIFCSPHIGHO2_12_FULL_53_18</name>
    <dbReference type="NCBI Taxonomy" id="1797242"/>
    <lineage>
        <taxon>Bacteria</taxon>
        <taxon>Candidatus Adleribacteriota</taxon>
    </lineage>
</organism>
<evidence type="ECO:0000259" key="4">
    <source>
        <dbReference type="Pfam" id="PF00437"/>
    </source>
</evidence>
<evidence type="ECO:0000313" key="6">
    <source>
        <dbReference type="EMBL" id="OGC85004.1"/>
    </source>
</evidence>
<dbReference type="SUPFAM" id="SSF52540">
    <property type="entry name" value="P-loop containing nucleoside triphosphate hydrolases"/>
    <property type="match status" value="1"/>
</dbReference>
<dbReference type="GO" id="GO:0016887">
    <property type="term" value="F:ATP hydrolysis activity"/>
    <property type="evidence" value="ECO:0007669"/>
    <property type="project" value="TreeGrafter"/>
</dbReference>
<protein>
    <recommendedName>
        <fullName evidence="8">Bacterial type II secretion system protein E domain-containing protein</fullName>
    </recommendedName>
</protein>
<dbReference type="Pfam" id="PF00437">
    <property type="entry name" value="T2SSE"/>
    <property type="match status" value="1"/>
</dbReference>
<dbReference type="InterPro" id="IPR027417">
    <property type="entry name" value="P-loop_NTPase"/>
</dbReference>
<dbReference type="Proteomes" id="UP000178091">
    <property type="component" value="Unassembled WGS sequence"/>
</dbReference>
<proteinExistence type="inferred from homology"/>
<reference evidence="6 7" key="1">
    <citation type="journal article" date="2016" name="Nat. Commun.">
        <title>Thousands of microbial genomes shed light on interconnected biogeochemical processes in an aquifer system.</title>
        <authorList>
            <person name="Anantharaman K."/>
            <person name="Brown C.T."/>
            <person name="Hug L.A."/>
            <person name="Sharon I."/>
            <person name="Castelle C.J."/>
            <person name="Probst A.J."/>
            <person name="Thomas B.C."/>
            <person name="Singh A."/>
            <person name="Wilkins M.J."/>
            <person name="Karaoz U."/>
            <person name="Brodie E.L."/>
            <person name="Williams K.H."/>
            <person name="Hubbard S.S."/>
            <person name="Banfield J.F."/>
        </authorList>
    </citation>
    <scope>NUCLEOTIDE SEQUENCE [LARGE SCALE GENOMIC DNA]</scope>
</reference>
<name>A0A1F4XTR2_9BACT</name>
<dbReference type="Gene3D" id="3.40.50.300">
    <property type="entry name" value="P-loop containing nucleotide triphosphate hydrolases"/>
    <property type="match status" value="2"/>
</dbReference>
<feature type="domain" description="Bacterial type II secretion system protein E" evidence="4">
    <location>
        <begin position="161"/>
        <end position="501"/>
    </location>
</feature>
<comment type="similarity">
    <text evidence="1">Belongs to the GSP E family.</text>
</comment>
<dbReference type="Pfam" id="PF05157">
    <property type="entry name" value="MshEN"/>
    <property type="match status" value="1"/>
</dbReference>
<dbReference type="GO" id="GO:0005524">
    <property type="term" value="F:ATP binding"/>
    <property type="evidence" value="ECO:0007669"/>
    <property type="project" value="UniProtKB-KW"/>
</dbReference>
<dbReference type="PANTHER" id="PTHR30258:SF2">
    <property type="entry name" value="COMG OPERON PROTEIN 1"/>
    <property type="match status" value="1"/>
</dbReference>
<comment type="caution">
    <text evidence="6">The sequence shown here is derived from an EMBL/GenBank/DDBJ whole genome shotgun (WGS) entry which is preliminary data.</text>
</comment>
<evidence type="ECO:0008006" key="8">
    <source>
        <dbReference type="Google" id="ProtNLM"/>
    </source>
</evidence>
<evidence type="ECO:0000256" key="3">
    <source>
        <dbReference type="ARBA" id="ARBA00022840"/>
    </source>
</evidence>
<dbReference type="SUPFAM" id="SSF160246">
    <property type="entry name" value="EspE N-terminal domain-like"/>
    <property type="match status" value="1"/>
</dbReference>
<keyword evidence="3" id="KW-0067">ATP-binding</keyword>
<feature type="domain" description="Type II secretion system protein GspE N-terminal" evidence="5">
    <location>
        <begin position="60"/>
        <end position="145"/>
    </location>
</feature>
<evidence type="ECO:0000256" key="1">
    <source>
        <dbReference type="ARBA" id="ARBA00006611"/>
    </source>
</evidence>
<sequence>MQVQDESLRAFLVESGALSRRALEEAALLAHERQESLAERLALGGYLSHDELRRAQAHLLGVPFVELDHHTLQEEALYLIPEPLARGKSMVAFARRGEEVEVALLDLDDLVYVDFLRTEQGLKILPRLTTAESIKRALITYQQKLKQQFSSLAKGGTHATEALLRHALLSRASSVHLDFKTAGLFVRYRIQGLLHEAMTLPKEAVELFARLKEMAKLSPTLHVPQEGGFKVDIQGGEEVRVRAHSSLTHAGERLVLHLNPATAARKGFSLESLGLHGEPLDQVYALLHARSGLILVAGPVASGRTTLLYTLLDTLHAHHRHMVTVEEEVELALPYATQMRVRPEVGLDTAATLRAALKQDPDVVMVSHVRDREAAELATSAAARGITVLAGVETPETFAEGGARLRGTISTRVVGRVCHLCKEAYKLSRAESTPFEGYANFGKVLAALKEEGIVHPDTQWKEVAFARAGQGCGECERGYKGAVGLQEVRVHGEASLKLIEDGLFKAAQGITSIEEVFRLVGED</sequence>
<evidence type="ECO:0000256" key="2">
    <source>
        <dbReference type="ARBA" id="ARBA00022741"/>
    </source>
</evidence>
<dbReference type="AlphaFoldDB" id="A0A1F4XTR2"/>
<accession>A0A1F4XTR2</accession>
<evidence type="ECO:0000313" key="7">
    <source>
        <dbReference type="Proteomes" id="UP000178091"/>
    </source>
</evidence>
<dbReference type="InterPro" id="IPR001482">
    <property type="entry name" value="T2SS/T4SS_dom"/>
</dbReference>
<dbReference type="InterPro" id="IPR037257">
    <property type="entry name" value="T2SS_E_N_sf"/>
</dbReference>
<dbReference type="GO" id="GO:0005886">
    <property type="term" value="C:plasma membrane"/>
    <property type="evidence" value="ECO:0007669"/>
    <property type="project" value="TreeGrafter"/>
</dbReference>
<dbReference type="Gene3D" id="3.30.450.90">
    <property type="match status" value="1"/>
</dbReference>